<dbReference type="Pfam" id="PF05485">
    <property type="entry name" value="THAP"/>
    <property type="match status" value="1"/>
</dbReference>
<dbReference type="InterPro" id="IPR026521">
    <property type="entry name" value="THAP2"/>
</dbReference>
<sequence>MVISCAAYNCTSRQEKGSGISFHGFPRDPELRKRWIIATKRKDFVPSKYTRLCSKHFEESAFQLRPNASYPLLNRDAVPSVFDFPEHVGASPKKEKKKRKNIVRYEIKEKESCDAMESQLPEPPCHKEICDTSEKSRKRNMVFSEDQVSEDTLPDNLLYHQDMNGKMERHEEKLEIKEEILSEEEGWQEEEELLEESACLSRVEPNRFPVIINVHSLGNQVPNPSPRRSSRQLSTAQQVVKVKTEPIHKPASGMKRINPSPSCEKPTTSGVNKDSAKKLKRENDVNERKTADKSSELAAIHELLATLQRPVDEDQVYGEHVACELRGIQDPVIKRWCKCAISEALLKAHKDDYLKQQ</sequence>
<feature type="region of interest" description="Disordered" evidence="6">
    <location>
        <begin position="216"/>
        <end position="293"/>
    </location>
</feature>
<evidence type="ECO:0000259" key="7">
    <source>
        <dbReference type="PROSITE" id="PS50950"/>
    </source>
</evidence>
<name>A0AAN9Z504_9ORTH</name>
<dbReference type="GO" id="GO:0003677">
    <property type="term" value="F:DNA binding"/>
    <property type="evidence" value="ECO:0007669"/>
    <property type="project" value="UniProtKB-UniRule"/>
</dbReference>
<dbReference type="PROSITE" id="PS50950">
    <property type="entry name" value="ZF_THAP"/>
    <property type="match status" value="1"/>
</dbReference>
<dbReference type="PANTHER" id="PTHR47696:SF1">
    <property type="entry name" value="THAP DOMAIN-CONTAINING PROTEIN 2"/>
    <property type="match status" value="1"/>
</dbReference>
<dbReference type="SMART" id="SM00980">
    <property type="entry name" value="THAP"/>
    <property type="match status" value="1"/>
</dbReference>
<comment type="caution">
    <text evidence="8">The sequence shown here is derived from an EMBL/GenBank/DDBJ whole genome shotgun (WGS) entry which is preliminary data.</text>
</comment>
<evidence type="ECO:0000256" key="2">
    <source>
        <dbReference type="ARBA" id="ARBA00022771"/>
    </source>
</evidence>
<evidence type="ECO:0000256" key="4">
    <source>
        <dbReference type="ARBA" id="ARBA00023125"/>
    </source>
</evidence>
<dbReference type="InterPro" id="IPR038441">
    <property type="entry name" value="THAP_Znf_sf"/>
</dbReference>
<feature type="domain" description="THAP-type" evidence="7">
    <location>
        <begin position="1"/>
        <end position="82"/>
    </location>
</feature>
<keyword evidence="3" id="KW-0862">Zinc</keyword>
<proteinExistence type="predicted"/>
<evidence type="ECO:0000256" key="1">
    <source>
        <dbReference type="ARBA" id="ARBA00022723"/>
    </source>
</evidence>
<keyword evidence="9" id="KW-1185">Reference proteome</keyword>
<dbReference type="PANTHER" id="PTHR47696">
    <property type="entry name" value="THAP DOMAIN-CONTAINING PROTEIN 2"/>
    <property type="match status" value="1"/>
</dbReference>
<evidence type="ECO:0000313" key="8">
    <source>
        <dbReference type="EMBL" id="KAK7863052.1"/>
    </source>
</evidence>
<dbReference type="EMBL" id="JAZDUA010000243">
    <property type="protein sequence ID" value="KAK7863052.1"/>
    <property type="molecule type" value="Genomic_DNA"/>
</dbReference>
<gene>
    <name evidence="8" type="ORF">R5R35_006475</name>
</gene>
<feature type="compositionally biased region" description="Polar residues" evidence="6">
    <location>
        <begin position="259"/>
        <end position="272"/>
    </location>
</feature>
<dbReference type="Gene3D" id="6.20.210.20">
    <property type="entry name" value="THAP domain"/>
    <property type="match status" value="1"/>
</dbReference>
<dbReference type="Proteomes" id="UP001378592">
    <property type="component" value="Unassembled WGS sequence"/>
</dbReference>
<reference evidence="8 9" key="1">
    <citation type="submission" date="2024-03" db="EMBL/GenBank/DDBJ databases">
        <title>The genome assembly and annotation of the cricket Gryllus longicercus Weissman &amp; Gray.</title>
        <authorList>
            <person name="Szrajer S."/>
            <person name="Gray D."/>
            <person name="Ylla G."/>
        </authorList>
    </citation>
    <scope>NUCLEOTIDE SEQUENCE [LARGE SCALE GENOMIC DNA]</scope>
    <source>
        <strain evidence="8">DAG 2021-001</strain>
        <tissue evidence="8">Whole body minus gut</tissue>
    </source>
</reference>
<keyword evidence="4 5" id="KW-0238">DNA-binding</keyword>
<organism evidence="8 9">
    <name type="scientific">Gryllus longicercus</name>
    <dbReference type="NCBI Taxonomy" id="2509291"/>
    <lineage>
        <taxon>Eukaryota</taxon>
        <taxon>Metazoa</taxon>
        <taxon>Ecdysozoa</taxon>
        <taxon>Arthropoda</taxon>
        <taxon>Hexapoda</taxon>
        <taxon>Insecta</taxon>
        <taxon>Pterygota</taxon>
        <taxon>Neoptera</taxon>
        <taxon>Polyneoptera</taxon>
        <taxon>Orthoptera</taxon>
        <taxon>Ensifera</taxon>
        <taxon>Gryllidea</taxon>
        <taxon>Grylloidea</taxon>
        <taxon>Gryllidae</taxon>
        <taxon>Gryllinae</taxon>
        <taxon>Gryllus</taxon>
    </lineage>
</organism>
<evidence type="ECO:0000313" key="9">
    <source>
        <dbReference type="Proteomes" id="UP001378592"/>
    </source>
</evidence>
<protein>
    <recommendedName>
        <fullName evidence="7">THAP-type domain-containing protein</fullName>
    </recommendedName>
</protein>
<dbReference type="InterPro" id="IPR006612">
    <property type="entry name" value="THAP_Znf"/>
</dbReference>
<dbReference type="SUPFAM" id="SSF57716">
    <property type="entry name" value="Glucocorticoid receptor-like (DNA-binding domain)"/>
    <property type="match status" value="1"/>
</dbReference>
<keyword evidence="1" id="KW-0479">Metal-binding</keyword>
<dbReference type="SMART" id="SM00692">
    <property type="entry name" value="DM3"/>
    <property type="match status" value="1"/>
</dbReference>
<accession>A0AAN9Z504</accession>
<evidence type="ECO:0000256" key="5">
    <source>
        <dbReference type="PROSITE-ProRule" id="PRU00309"/>
    </source>
</evidence>
<evidence type="ECO:0000256" key="3">
    <source>
        <dbReference type="ARBA" id="ARBA00022833"/>
    </source>
</evidence>
<feature type="compositionally biased region" description="Basic and acidic residues" evidence="6">
    <location>
        <begin position="274"/>
        <end position="293"/>
    </location>
</feature>
<dbReference type="AlphaFoldDB" id="A0AAN9Z504"/>
<dbReference type="GO" id="GO:0008270">
    <property type="term" value="F:zinc ion binding"/>
    <property type="evidence" value="ECO:0007669"/>
    <property type="project" value="UniProtKB-KW"/>
</dbReference>
<evidence type="ECO:0000256" key="6">
    <source>
        <dbReference type="SAM" id="MobiDB-lite"/>
    </source>
</evidence>
<keyword evidence="2 5" id="KW-0863">Zinc-finger</keyword>